<keyword evidence="1 4" id="KW-0812">Transmembrane</keyword>
<protein>
    <submittedName>
        <fullName evidence="5">MFS transporter</fullName>
    </submittedName>
</protein>
<evidence type="ECO:0000256" key="3">
    <source>
        <dbReference type="ARBA" id="ARBA00023136"/>
    </source>
</evidence>
<keyword evidence="3 4" id="KW-0472">Membrane</keyword>
<accession>A0ABV6G2P1</accession>
<proteinExistence type="predicted"/>
<feature type="transmembrane region" description="Helical" evidence="4">
    <location>
        <begin position="243"/>
        <end position="260"/>
    </location>
</feature>
<dbReference type="Pfam" id="PF07690">
    <property type="entry name" value="MFS_1"/>
    <property type="match status" value="1"/>
</dbReference>
<comment type="caution">
    <text evidence="5">The sequence shown here is derived from an EMBL/GenBank/DDBJ whole genome shotgun (WGS) entry which is preliminary data.</text>
</comment>
<gene>
    <name evidence="5" type="ORF">ACFFHW_07520</name>
</gene>
<feature type="transmembrane region" description="Helical" evidence="4">
    <location>
        <begin position="73"/>
        <end position="90"/>
    </location>
</feature>
<feature type="transmembrane region" description="Helical" evidence="4">
    <location>
        <begin position="332"/>
        <end position="350"/>
    </location>
</feature>
<dbReference type="PANTHER" id="PTHR42910">
    <property type="entry name" value="TRANSPORTER SCO4007-RELATED"/>
    <property type="match status" value="1"/>
</dbReference>
<dbReference type="CDD" id="cd17324">
    <property type="entry name" value="MFS_NepI_like"/>
    <property type="match status" value="1"/>
</dbReference>
<dbReference type="InterPro" id="IPR011701">
    <property type="entry name" value="MFS"/>
</dbReference>
<dbReference type="PANTHER" id="PTHR42910:SF1">
    <property type="entry name" value="MAJOR FACILITATOR SUPERFAMILY (MFS) PROFILE DOMAIN-CONTAINING PROTEIN"/>
    <property type="match status" value="1"/>
</dbReference>
<evidence type="ECO:0000313" key="5">
    <source>
        <dbReference type="EMBL" id="MFC0267839.1"/>
    </source>
</evidence>
<dbReference type="RefSeq" id="WP_156826901.1">
    <property type="nucleotide sequence ID" value="NZ_JBHLVX010000025.1"/>
</dbReference>
<feature type="transmembrane region" description="Helical" evidence="4">
    <location>
        <begin position="96"/>
        <end position="118"/>
    </location>
</feature>
<name>A0ABV6G2P1_9GAMM</name>
<reference evidence="5 6" key="1">
    <citation type="submission" date="2024-09" db="EMBL/GenBank/DDBJ databases">
        <authorList>
            <person name="Sun Q."/>
            <person name="Mori K."/>
        </authorList>
    </citation>
    <scope>NUCLEOTIDE SEQUENCE [LARGE SCALE GENOMIC DNA]</scope>
    <source>
        <strain evidence="5 6">CCM 7415</strain>
    </source>
</reference>
<dbReference type="Gene3D" id="1.20.1250.20">
    <property type="entry name" value="MFS general substrate transporter like domains"/>
    <property type="match status" value="1"/>
</dbReference>
<evidence type="ECO:0000256" key="4">
    <source>
        <dbReference type="SAM" id="Phobius"/>
    </source>
</evidence>
<dbReference type="Proteomes" id="UP001589814">
    <property type="component" value="Unassembled WGS sequence"/>
</dbReference>
<dbReference type="EMBL" id="JBHLVX010000025">
    <property type="protein sequence ID" value="MFC0267839.1"/>
    <property type="molecule type" value="Genomic_DNA"/>
</dbReference>
<feature type="transmembrane region" description="Helical" evidence="4">
    <location>
        <begin position="46"/>
        <end position="66"/>
    </location>
</feature>
<sequence length="384" mass="42105">MIKDKSIIIAIPIICGLTAANMYYIQPLFLMISKSIGITYVQSTNLFTAQLVGNVLSLILFIPVADVIDRRKIIGSLYVCLCTGLFLVYFSTNFNILLGGYALIGVGASSVPLIIAFYNKEEKHENIIGYIMGGVLLGIIGSRFASGILSNFLGWRGIYIVSFFLMLLGASFILKNMKPNSENKENNINYFSVMHSNIMATLEDRSVRLYCFYSFATMFSFTAFWTNIATYLDQSLDFSTTEIALFSLLGVSGALVAIYAPAITGSIFTTSLRLFMTGIALLACAIALPNSLIWLGGFTALFDALIQLIHVSNQKKLYSRSKGKEAQAASNYMTFFMLGGAVGGFTSSIVYTTSSWNGVLTMCLGLFLLMVIIEKKSMPNIKSN</sequence>
<keyword evidence="2 4" id="KW-1133">Transmembrane helix</keyword>
<feature type="transmembrane region" description="Helical" evidence="4">
    <location>
        <begin position="7"/>
        <end position="26"/>
    </location>
</feature>
<feature type="transmembrane region" description="Helical" evidence="4">
    <location>
        <begin position="157"/>
        <end position="174"/>
    </location>
</feature>
<keyword evidence="6" id="KW-1185">Reference proteome</keyword>
<organism evidence="5 6">
    <name type="scientific">Kushneria aurantia</name>
    <dbReference type="NCBI Taxonomy" id="504092"/>
    <lineage>
        <taxon>Bacteria</taxon>
        <taxon>Pseudomonadati</taxon>
        <taxon>Pseudomonadota</taxon>
        <taxon>Gammaproteobacteria</taxon>
        <taxon>Oceanospirillales</taxon>
        <taxon>Halomonadaceae</taxon>
        <taxon>Kushneria</taxon>
    </lineage>
</organism>
<evidence type="ECO:0000256" key="2">
    <source>
        <dbReference type="ARBA" id="ARBA00022989"/>
    </source>
</evidence>
<feature type="transmembrane region" description="Helical" evidence="4">
    <location>
        <begin position="127"/>
        <end position="145"/>
    </location>
</feature>
<dbReference type="SUPFAM" id="SSF103473">
    <property type="entry name" value="MFS general substrate transporter"/>
    <property type="match status" value="1"/>
</dbReference>
<evidence type="ECO:0000256" key="1">
    <source>
        <dbReference type="ARBA" id="ARBA00022692"/>
    </source>
</evidence>
<feature type="transmembrane region" description="Helical" evidence="4">
    <location>
        <begin position="209"/>
        <end position="231"/>
    </location>
</feature>
<dbReference type="InterPro" id="IPR036259">
    <property type="entry name" value="MFS_trans_sf"/>
</dbReference>
<evidence type="ECO:0000313" key="6">
    <source>
        <dbReference type="Proteomes" id="UP001589814"/>
    </source>
</evidence>
<feature type="transmembrane region" description="Helical" evidence="4">
    <location>
        <begin position="356"/>
        <end position="373"/>
    </location>
</feature>